<evidence type="ECO:0000313" key="1">
    <source>
        <dbReference type="EMBL" id="KAG1544844.1"/>
    </source>
</evidence>
<protein>
    <submittedName>
        <fullName evidence="1">Uncharacterized protein</fullName>
    </submittedName>
</protein>
<proteinExistence type="predicted"/>
<dbReference type="EMBL" id="JAANIU010005894">
    <property type="protein sequence ID" value="KAG1544844.1"/>
    <property type="molecule type" value="Genomic_DNA"/>
</dbReference>
<dbReference type="AlphaFoldDB" id="A0A9P6YCD7"/>
<accession>A0A9P6YCD7</accession>
<dbReference type="Proteomes" id="UP000740926">
    <property type="component" value="Unassembled WGS sequence"/>
</dbReference>
<name>A0A9P6YCD7_9FUNG</name>
<sequence length="298" mass="30597">MPAGELLGIGDLHSADRLAVRAVGIADRVLPATDRQVTRSADVDVFLGRDVGGGQADITLGGGHAHASTHRQLGTGDGVALSGAIAACVVGAERQACGVGGDAPTLATAVAATTLGVVRDIEDDVLGGQQDSVALGRHLRALAVALVAVRALAAGRDRRQHGRRHAGRHAFGGARDPAHHRAALGHAFGRVVACGAVWLGRVVGDAHREPAGLARLAGLGVRRILAGEQVDVLADQGQVLASGHVRGGDGQLVTRVDQHPAFARSNRRANLGGRLLGRTAAVLRTAPDFFLLWLDSLL</sequence>
<keyword evidence="2" id="KW-1185">Reference proteome</keyword>
<comment type="caution">
    <text evidence="1">The sequence shown here is derived from an EMBL/GenBank/DDBJ whole genome shotgun (WGS) entry which is preliminary data.</text>
</comment>
<gene>
    <name evidence="1" type="ORF">G6F50_013820</name>
</gene>
<organism evidence="1 2">
    <name type="scientific">Rhizopus delemar</name>
    <dbReference type="NCBI Taxonomy" id="936053"/>
    <lineage>
        <taxon>Eukaryota</taxon>
        <taxon>Fungi</taxon>
        <taxon>Fungi incertae sedis</taxon>
        <taxon>Mucoromycota</taxon>
        <taxon>Mucoromycotina</taxon>
        <taxon>Mucoromycetes</taxon>
        <taxon>Mucorales</taxon>
        <taxon>Mucorineae</taxon>
        <taxon>Rhizopodaceae</taxon>
        <taxon>Rhizopus</taxon>
    </lineage>
</organism>
<reference evidence="1 2" key="1">
    <citation type="journal article" date="2020" name="Microb. Genom.">
        <title>Genetic diversity of clinical and environmental Mucorales isolates obtained from an investigation of mucormycosis cases among solid organ transplant recipients.</title>
        <authorList>
            <person name="Nguyen M.H."/>
            <person name="Kaul D."/>
            <person name="Muto C."/>
            <person name="Cheng S.J."/>
            <person name="Richter R.A."/>
            <person name="Bruno V.M."/>
            <person name="Liu G."/>
            <person name="Beyhan S."/>
            <person name="Sundermann A.J."/>
            <person name="Mounaud S."/>
            <person name="Pasculle A.W."/>
            <person name="Nierman W.C."/>
            <person name="Driscoll E."/>
            <person name="Cumbie R."/>
            <person name="Clancy C.J."/>
            <person name="Dupont C.L."/>
        </authorList>
    </citation>
    <scope>NUCLEOTIDE SEQUENCE [LARGE SCALE GENOMIC DNA]</scope>
    <source>
        <strain evidence="1 2">GL24</strain>
    </source>
</reference>
<evidence type="ECO:0000313" key="2">
    <source>
        <dbReference type="Proteomes" id="UP000740926"/>
    </source>
</evidence>